<dbReference type="Proteomes" id="UP000600918">
    <property type="component" value="Unassembled WGS sequence"/>
</dbReference>
<protein>
    <submittedName>
        <fullName evidence="2">Uncharacterized protein</fullName>
    </submittedName>
</protein>
<gene>
    <name evidence="2" type="ORF">H0235_014787</name>
</gene>
<comment type="caution">
    <text evidence="2">The sequence shown here is derived from an EMBL/GenBank/DDBJ whole genome shotgun (WGS) entry which is preliminary data.</text>
</comment>
<evidence type="ECO:0000313" key="3">
    <source>
        <dbReference type="Proteomes" id="UP000600918"/>
    </source>
</evidence>
<dbReference type="EMBL" id="JACSDY010000016">
    <property type="protein sequence ID" value="KAF7404093.1"/>
    <property type="molecule type" value="Genomic_DNA"/>
</dbReference>
<keyword evidence="3" id="KW-1185">Reference proteome</keyword>
<accession>A0A834KCC6</accession>
<feature type="region of interest" description="Disordered" evidence="1">
    <location>
        <begin position="84"/>
        <end position="126"/>
    </location>
</feature>
<evidence type="ECO:0000313" key="2">
    <source>
        <dbReference type="EMBL" id="KAF7404093.1"/>
    </source>
</evidence>
<organism evidence="2 3">
    <name type="scientific">Vespula pensylvanica</name>
    <name type="common">Western yellow jacket</name>
    <name type="synonym">Wasp</name>
    <dbReference type="NCBI Taxonomy" id="30213"/>
    <lineage>
        <taxon>Eukaryota</taxon>
        <taxon>Metazoa</taxon>
        <taxon>Ecdysozoa</taxon>
        <taxon>Arthropoda</taxon>
        <taxon>Hexapoda</taxon>
        <taxon>Insecta</taxon>
        <taxon>Pterygota</taxon>
        <taxon>Neoptera</taxon>
        <taxon>Endopterygota</taxon>
        <taxon>Hymenoptera</taxon>
        <taxon>Apocrita</taxon>
        <taxon>Aculeata</taxon>
        <taxon>Vespoidea</taxon>
        <taxon>Vespidae</taxon>
        <taxon>Vespinae</taxon>
        <taxon>Vespula</taxon>
    </lineage>
</organism>
<sequence>MLRKYKAPEDTFDRSAYFHSDAFDRSVGRGCDVLALLAVSELASEPAYSFHRLCHFLLRVSPRKNKKISRRVKGRALAREIKTSGAASVSPGMMARGPPIDLGRRNAPERTATPLEGFASESAVTP</sequence>
<proteinExistence type="predicted"/>
<evidence type="ECO:0000256" key="1">
    <source>
        <dbReference type="SAM" id="MobiDB-lite"/>
    </source>
</evidence>
<name>A0A834KCC6_VESPE</name>
<reference evidence="2" key="1">
    <citation type="journal article" date="2020" name="G3 (Bethesda)">
        <title>High-Quality Assemblies for Three Invasive Social Wasps from the &lt;i&gt;Vespula&lt;/i&gt; Genus.</title>
        <authorList>
            <person name="Harrop T.W.R."/>
            <person name="Guhlin J."/>
            <person name="McLaughlin G.M."/>
            <person name="Permina E."/>
            <person name="Stockwell P."/>
            <person name="Gilligan J."/>
            <person name="Le Lec M.F."/>
            <person name="Gruber M.A.M."/>
            <person name="Quinn O."/>
            <person name="Lovegrove M."/>
            <person name="Duncan E.J."/>
            <person name="Remnant E.J."/>
            <person name="Van Eeckhoven J."/>
            <person name="Graham B."/>
            <person name="Knapp R.A."/>
            <person name="Langford K.W."/>
            <person name="Kronenberg Z."/>
            <person name="Press M.O."/>
            <person name="Eacker S.M."/>
            <person name="Wilson-Rankin E.E."/>
            <person name="Purcell J."/>
            <person name="Lester P.J."/>
            <person name="Dearden P.K."/>
        </authorList>
    </citation>
    <scope>NUCLEOTIDE SEQUENCE</scope>
    <source>
        <strain evidence="2">Volc-1</strain>
    </source>
</reference>
<dbReference type="AlphaFoldDB" id="A0A834KCC6"/>